<dbReference type="OrthoDB" id="3055998at2759"/>
<dbReference type="SUPFAM" id="SSF57180">
    <property type="entry name" value="Cellulose-binding domain"/>
    <property type="match status" value="1"/>
</dbReference>
<name>A0A0C3APQ2_SERVB</name>
<comment type="similarity">
    <text evidence="4 13">Belongs to the glycosyl hydrolase 10 (cellulase F) family.</text>
</comment>
<evidence type="ECO:0000256" key="9">
    <source>
        <dbReference type="ARBA" id="ARBA00023277"/>
    </source>
</evidence>
<dbReference type="InterPro" id="IPR017853">
    <property type="entry name" value="GH"/>
</dbReference>
<evidence type="ECO:0000256" key="11">
    <source>
        <dbReference type="ARBA" id="ARBA00023326"/>
    </source>
</evidence>
<dbReference type="EC" id="3.2.1.8" evidence="13"/>
<evidence type="ECO:0000256" key="8">
    <source>
        <dbReference type="ARBA" id="ARBA00022801"/>
    </source>
</evidence>
<dbReference type="PROSITE" id="PS51164">
    <property type="entry name" value="CBM1_2"/>
    <property type="match status" value="1"/>
</dbReference>
<dbReference type="GO" id="GO:0045493">
    <property type="term" value="P:xylan catabolic process"/>
    <property type="evidence" value="ECO:0007669"/>
    <property type="project" value="UniProtKB-KW"/>
</dbReference>
<evidence type="ECO:0000259" key="16">
    <source>
        <dbReference type="PROSITE" id="PS51164"/>
    </source>
</evidence>
<dbReference type="InterPro" id="IPR031158">
    <property type="entry name" value="GH10_AS"/>
</dbReference>
<evidence type="ECO:0000313" key="19">
    <source>
        <dbReference type="Proteomes" id="UP000054097"/>
    </source>
</evidence>
<evidence type="ECO:0000256" key="6">
    <source>
        <dbReference type="ARBA" id="ARBA00022651"/>
    </source>
</evidence>
<keyword evidence="9 13" id="KW-0119">Carbohydrate metabolism</keyword>
<keyword evidence="11 13" id="KW-0624">Polysaccharide degradation</keyword>
<evidence type="ECO:0000256" key="2">
    <source>
        <dbReference type="ARBA" id="ARBA00004613"/>
    </source>
</evidence>
<feature type="active site" description="Nucleophile" evidence="12">
    <location>
        <position position="341"/>
    </location>
</feature>
<evidence type="ECO:0000256" key="15">
    <source>
        <dbReference type="SAM" id="SignalP"/>
    </source>
</evidence>
<evidence type="ECO:0000256" key="14">
    <source>
        <dbReference type="SAM" id="MobiDB-lite"/>
    </source>
</evidence>
<dbReference type="InterPro" id="IPR000254">
    <property type="entry name" value="CBD"/>
</dbReference>
<feature type="domain" description="GH10" evidence="17">
    <location>
        <begin position="100"/>
        <end position="419"/>
    </location>
</feature>
<protein>
    <recommendedName>
        <fullName evidence="13">Beta-xylanase</fullName>
        <ecNumber evidence="13">3.2.1.8</ecNumber>
    </recommendedName>
</protein>
<organism evidence="18 19">
    <name type="scientific">Serendipita vermifera MAFF 305830</name>
    <dbReference type="NCBI Taxonomy" id="933852"/>
    <lineage>
        <taxon>Eukaryota</taxon>
        <taxon>Fungi</taxon>
        <taxon>Dikarya</taxon>
        <taxon>Basidiomycota</taxon>
        <taxon>Agaricomycotina</taxon>
        <taxon>Agaricomycetes</taxon>
        <taxon>Sebacinales</taxon>
        <taxon>Serendipitaceae</taxon>
        <taxon>Serendipita</taxon>
    </lineage>
</organism>
<dbReference type="EMBL" id="KN824390">
    <property type="protein sequence ID" value="KIM21206.1"/>
    <property type="molecule type" value="Genomic_DNA"/>
</dbReference>
<evidence type="ECO:0000256" key="5">
    <source>
        <dbReference type="ARBA" id="ARBA00022525"/>
    </source>
</evidence>
<sequence length="425" mass="45139">MKAVSIACVVSFLTLQSVRAAVPLYGQCGGNNYTGETTCVSGAICQLWSEWYSQCIPAPTSASSSSSTSRSSSTSSTSRSSTTVSSSTSRTSTSSSATTSATLSPLNDLAKADGKGYFGVAVDSNELANATYKALLDNTHVFGQMTPGNKMKWDSTEPSRGTFSYTAADAQVVWAKGNGYQIRGHTLVWHSQLPSWVTSGAFDNATLVSIVQNHVTNLVTHFKGNVTTWDVVNEIFNEDGTFRTSVFYTTIGEWYVDIAFRAAAAADPNVGLAANDYNIDYGGAKATAYVTLVNTLKSRGVKITQVGSQSHLIVGSVPSQSSLAATFAKIIATGVDLTITELDIRMTLPVTDALLAQQKKDYNAVIGACVQTTGCVGMTIWGATDFYSWIPSVFSGQGAALPWDEQLKPKPAFYGIADALNYITD</sequence>
<evidence type="ECO:0000256" key="1">
    <source>
        <dbReference type="ARBA" id="ARBA00000681"/>
    </source>
</evidence>
<keyword evidence="7 15" id="KW-0732">Signal</keyword>
<evidence type="ECO:0000256" key="10">
    <source>
        <dbReference type="ARBA" id="ARBA00023295"/>
    </source>
</evidence>
<comment type="pathway">
    <text evidence="3">Glycan degradation; xylan degradation.</text>
</comment>
<dbReference type="Pfam" id="PF00734">
    <property type="entry name" value="CBM_1"/>
    <property type="match status" value="1"/>
</dbReference>
<dbReference type="GO" id="GO:0005576">
    <property type="term" value="C:extracellular region"/>
    <property type="evidence" value="ECO:0007669"/>
    <property type="project" value="UniProtKB-SubCell"/>
</dbReference>
<dbReference type="InterPro" id="IPR044846">
    <property type="entry name" value="GH10"/>
</dbReference>
<dbReference type="SMART" id="SM00236">
    <property type="entry name" value="fCBD"/>
    <property type="match status" value="1"/>
</dbReference>
<feature type="domain" description="CBM1" evidence="16">
    <location>
        <begin position="20"/>
        <end position="56"/>
    </location>
</feature>
<comment type="subcellular location">
    <subcellularLocation>
        <location evidence="2">Secreted</location>
    </subcellularLocation>
</comment>
<dbReference type="PROSITE" id="PS51760">
    <property type="entry name" value="GH10_2"/>
    <property type="match status" value="1"/>
</dbReference>
<dbReference type="Pfam" id="PF00331">
    <property type="entry name" value="Glyco_hydro_10"/>
    <property type="match status" value="1"/>
</dbReference>
<evidence type="ECO:0000256" key="12">
    <source>
        <dbReference type="PROSITE-ProRule" id="PRU10061"/>
    </source>
</evidence>
<keyword evidence="5" id="KW-0964">Secreted</keyword>
<dbReference type="GO" id="GO:0031176">
    <property type="term" value="F:endo-1,4-beta-xylanase activity"/>
    <property type="evidence" value="ECO:0007669"/>
    <property type="project" value="UniProtKB-EC"/>
</dbReference>
<dbReference type="HOGENOM" id="CLU_020161_1_1_1"/>
<dbReference type="AlphaFoldDB" id="A0A0C3APQ2"/>
<keyword evidence="8 13" id="KW-0378">Hydrolase</keyword>
<keyword evidence="10 13" id="KW-0326">Glycosidase</keyword>
<dbReference type="Proteomes" id="UP000054097">
    <property type="component" value="Unassembled WGS sequence"/>
</dbReference>
<evidence type="ECO:0000256" key="13">
    <source>
        <dbReference type="RuleBase" id="RU361174"/>
    </source>
</evidence>
<keyword evidence="19" id="KW-1185">Reference proteome</keyword>
<dbReference type="GO" id="GO:0030248">
    <property type="term" value="F:cellulose binding"/>
    <property type="evidence" value="ECO:0007669"/>
    <property type="project" value="InterPro"/>
</dbReference>
<keyword evidence="6" id="KW-0858">Xylan degradation</keyword>
<dbReference type="PANTHER" id="PTHR31490:SF35">
    <property type="entry name" value="ENDO-1,4-BETA-XYLANASE"/>
    <property type="match status" value="1"/>
</dbReference>
<reference evidence="18 19" key="1">
    <citation type="submission" date="2014-04" db="EMBL/GenBank/DDBJ databases">
        <authorList>
            <consortium name="DOE Joint Genome Institute"/>
            <person name="Kuo A."/>
            <person name="Zuccaro A."/>
            <person name="Kohler A."/>
            <person name="Nagy L.G."/>
            <person name="Floudas D."/>
            <person name="Copeland A."/>
            <person name="Barry K.W."/>
            <person name="Cichocki N."/>
            <person name="Veneault-Fourrey C."/>
            <person name="LaButti K."/>
            <person name="Lindquist E.A."/>
            <person name="Lipzen A."/>
            <person name="Lundell T."/>
            <person name="Morin E."/>
            <person name="Murat C."/>
            <person name="Sun H."/>
            <person name="Tunlid A."/>
            <person name="Henrissat B."/>
            <person name="Grigoriev I.V."/>
            <person name="Hibbett D.S."/>
            <person name="Martin F."/>
            <person name="Nordberg H.P."/>
            <person name="Cantor M.N."/>
            <person name="Hua S.X."/>
        </authorList>
    </citation>
    <scope>NUCLEOTIDE SEQUENCE [LARGE SCALE GENOMIC DNA]</scope>
    <source>
        <strain evidence="18 19">MAFF 305830</strain>
    </source>
</reference>
<dbReference type="Gene3D" id="3.20.20.80">
    <property type="entry name" value="Glycosidases"/>
    <property type="match status" value="1"/>
</dbReference>
<dbReference type="PROSITE" id="PS00591">
    <property type="entry name" value="GH10_1"/>
    <property type="match status" value="1"/>
</dbReference>
<evidence type="ECO:0000259" key="17">
    <source>
        <dbReference type="PROSITE" id="PS51760"/>
    </source>
</evidence>
<feature type="region of interest" description="Disordered" evidence="14">
    <location>
        <begin position="59"/>
        <end position="101"/>
    </location>
</feature>
<evidence type="ECO:0000313" key="18">
    <source>
        <dbReference type="EMBL" id="KIM21206.1"/>
    </source>
</evidence>
<feature type="signal peptide" evidence="15">
    <location>
        <begin position="1"/>
        <end position="20"/>
    </location>
</feature>
<dbReference type="InterPro" id="IPR001000">
    <property type="entry name" value="GH10_dom"/>
</dbReference>
<feature type="compositionally biased region" description="Low complexity" evidence="14">
    <location>
        <begin position="60"/>
        <end position="101"/>
    </location>
</feature>
<dbReference type="PRINTS" id="PR00134">
    <property type="entry name" value="GLHYDRLASE10"/>
</dbReference>
<dbReference type="PANTHER" id="PTHR31490">
    <property type="entry name" value="GLYCOSYL HYDROLASE"/>
    <property type="match status" value="1"/>
</dbReference>
<dbReference type="SUPFAM" id="SSF51445">
    <property type="entry name" value="(Trans)glycosidases"/>
    <property type="match status" value="1"/>
</dbReference>
<accession>A0A0C3APQ2</accession>
<gene>
    <name evidence="18" type="ORF">M408DRAFT_29767</name>
</gene>
<reference evidence="19" key="2">
    <citation type="submission" date="2015-01" db="EMBL/GenBank/DDBJ databases">
        <title>Evolutionary Origins and Diversification of the Mycorrhizal Mutualists.</title>
        <authorList>
            <consortium name="DOE Joint Genome Institute"/>
            <consortium name="Mycorrhizal Genomics Consortium"/>
            <person name="Kohler A."/>
            <person name="Kuo A."/>
            <person name="Nagy L.G."/>
            <person name="Floudas D."/>
            <person name="Copeland A."/>
            <person name="Barry K.W."/>
            <person name="Cichocki N."/>
            <person name="Veneault-Fourrey C."/>
            <person name="LaButti K."/>
            <person name="Lindquist E.A."/>
            <person name="Lipzen A."/>
            <person name="Lundell T."/>
            <person name="Morin E."/>
            <person name="Murat C."/>
            <person name="Riley R."/>
            <person name="Ohm R."/>
            <person name="Sun H."/>
            <person name="Tunlid A."/>
            <person name="Henrissat B."/>
            <person name="Grigoriev I.V."/>
            <person name="Hibbett D.S."/>
            <person name="Martin F."/>
        </authorList>
    </citation>
    <scope>NUCLEOTIDE SEQUENCE [LARGE SCALE GENOMIC DNA]</scope>
    <source>
        <strain evidence="19">MAFF 305830</strain>
    </source>
</reference>
<proteinExistence type="inferred from homology"/>
<feature type="chain" id="PRO_5002161107" description="Beta-xylanase" evidence="15">
    <location>
        <begin position="21"/>
        <end position="425"/>
    </location>
</feature>
<dbReference type="STRING" id="933852.A0A0C3APQ2"/>
<dbReference type="InterPro" id="IPR035971">
    <property type="entry name" value="CBD_sf"/>
</dbReference>
<evidence type="ECO:0000256" key="4">
    <source>
        <dbReference type="ARBA" id="ARBA00007495"/>
    </source>
</evidence>
<comment type="catalytic activity">
    <reaction evidence="1 13">
        <text>Endohydrolysis of (1-&gt;4)-beta-D-xylosidic linkages in xylans.</text>
        <dbReference type="EC" id="3.2.1.8"/>
    </reaction>
</comment>
<evidence type="ECO:0000256" key="3">
    <source>
        <dbReference type="ARBA" id="ARBA00004851"/>
    </source>
</evidence>
<dbReference type="PROSITE" id="PS00562">
    <property type="entry name" value="CBM1_1"/>
    <property type="match status" value="1"/>
</dbReference>
<dbReference type="SMART" id="SM00633">
    <property type="entry name" value="Glyco_10"/>
    <property type="match status" value="1"/>
</dbReference>
<evidence type="ECO:0000256" key="7">
    <source>
        <dbReference type="ARBA" id="ARBA00022729"/>
    </source>
</evidence>